<reference evidence="2" key="1">
    <citation type="submission" date="2022-11" db="UniProtKB">
        <authorList>
            <consortium name="WormBaseParasite"/>
        </authorList>
    </citation>
    <scope>IDENTIFICATION</scope>
</reference>
<organism evidence="1 2">
    <name type="scientific">Panagrolaimus sp. PS1159</name>
    <dbReference type="NCBI Taxonomy" id="55785"/>
    <lineage>
        <taxon>Eukaryota</taxon>
        <taxon>Metazoa</taxon>
        <taxon>Ecdysozoa</taxon>
        <taxon>Nematoda</taxon>
        <taxon>Chromadorea</taxon>
        <taxon>Rhabditida</taxon>
        <taxon>Tylenchina</taxon>
        <taxon>Panagrolaimomorpha</taxon>
        <taxon>Panagrolaimoidea</taxon>
        <taxon>Panagrolaimidae</taxon>
        <taxon>Panagrolaimus</taxon>
    </lineage>
</organism>
<accession>A0AC35FM76</accession>
<proteinExistence type="predicted"/>
<dbReference type="Proteomes" id="UP000887580">
    <property type="component" value="Unplaced"/>
</dbReference>
<name>A0AC35FM76_9BILA</name>
<evidence type="ECO:0000313" key="2">
    <source>
        <dbReference type="WBParaSite" id="PS1159_v2.g19.t1"/>
    </source>
</evidence>
<dbReference type="WBParaSite" id="PS1159_v2.g19.t1">
    <property type="protein sequence ID" value="PS1159_v2.g19.t1"/>
    <property type="gene ID" value="PS1159_v2.g19"/>
</dbReference>
<sequence>MSRACSTIGCFRTNGTFRRYPAHYGPWYCNPCGLRLKRKDDPEDAGEDVAPENGVDGVASEDGGEDYAATKEEGSEVFADKDAVEFVPCSTMGCVLTTKPLRRHPANYGPWYCNPCALRLNRNAVLQRQAVQDVPFEYGVKKRADDPEDGGEDVAPENGGDGVASEDGGEGGGEVNVPLKLPQRESKRKAMLMYTEIKHTLDCPTWSCQERPQLIEICKGIADEGVKAREDIEADTSIDWMRGDRVLESEATAEDRRMDDNLNAHSME</sequence>
<protein>
    <submittedName>
        <fullName evidence="2">Uncharacterized protein</fullName>
    </submittedName>
</protein>
<evidence type="ECO:0000313" key="1">
    <source>
        <dbReference type="Proteomes" id="UP000887580"/>
    </source>
</evidence>